<dbReference type="OrthoDB" id="297496at2759"/>
<organism evidence="3 4">
    <name type="scientific">Mytilus coruscus</name>
    <name type="common">Sea mussel</name>
    <dbReference type="NCBI Taxonomy" id="42192"/>
    <lineage>
        <taxon>Eukaryota</taxon>
        <taxon>Metazoa</taxon>
        <taxon>Spiralia</taxon>
        <taxon>Lophotrochozoa</taxon>
        <taxon>Mollusca</taxon>
        <taxon>Bivalvia</taxon>
        <taxon>Autobranchia</taxon>
        <taxon>Pteriomorphia</taxon>
        <taxon>Mytilida</taxon>
        <taxon>Mytiloidea</taxon>
        <taxon>Mytilidae</taxon>
        <taxon>Mytilinae</taxon>
        <taxon>Mytilus</taxon>
    </lineage>
</organism>
<reference evidence="3 4" key="1">
    <citation type="submission" date="2020-06" db="EMBL/GenBank/DDBJ databases">
        <authorList>
            <person name="Li R."/>
            <person name="Bekaert M."/>
        </authorList>
    </citation>
    <scope>NUCLEOTIDE SEQUENCE [LARGE SCALE GENOMIC DNA]</scope>
    <source>
        <strain evidence="4">wild</strain>
    </source>
</reference>
<evidence type="ECO:0000313" key="4">
    <source>
        <dbReference type="Proteomes" id="UP000507470"/>
    </source>
</evidence>
<keyword evidence="2" id="KW-0472">Membrane</keyword>
<proteinExistence type="predicted"/>
<gene>
    <name evidence="3" type="ORF">MCOR_25925</name>
</gene>
<dbReference type="AlphaFoldDB" id="A0A6J8C723"/>
<keyword evidence="4" id="KW-1185">Reference proteome</keyword>
<dbReference type="Proteomes" id="UP000507470">
    <property type="component" value="Unassembled WGS sequence"/>
</dbReference>
<evidence type="ECO:0000256" key="1">
    <source>
        <dbReference type="SAM" id="MobiDB-lite"/>
    </source>
</evidence>
<evidence type="ECO:0000313" key="3">
    <source>
        <dbReference type="EMBL" id="CAC5390849.1"/>
    </source>
</evidence>
<keyword evidence="2" id="KW-1133">Transmembrane helix</keyword>
<feature type="transmembrane region" description="Helical" evidence="2">
    <location>
        <begin position="132"/>
        <end position="152"/>
    </location>
</feature>
<keyword evidence="2" id="KW-0812">Transmembrane</keyword>
<dbReference type="EMBL" id="CACVKT020004645">
    <property type="protein sequence ID" value="CAC5390849.1"/>
    <property type="molecule type" value="Genomic_DNA"/>
</dbReference>
<feature type="region of interest" description="Disordered" evidence="1">
    <location>
        <begin position="167"/>
        <end position="192"/>
    </location>
</feature>
<evidence type="ECO:0000256" key="2">
    <source>
        <dbReference type="SAM" id="Phobius"/>
    </source>
</evidence>
<sequence>MFVEIDTCFINNSLVNNDFQFDIHYLEYKATKRVQKRLSRDKKNGAKNFTNFGSGSYDLYTDLRSSNDGVREKRRRDISERRIIDNKHVFMLRKSNTSNKRRASFYCDICNNWYSSSRVNDGINGDRAGKHVYKFLVAVWIFFGLSWVGAVIGDTTEKYKNFTERKENENRQVGDGNANERREKDTKEVVLL</sequence>
<accession>A0A6J8C723</accession>
<protein>
    <submittedName>
        <fullName evidence="3">Uncharacterized protein</fullName>
    </submittedName>
</protein>
<name>A0A6J8C723_MYTCO</name>